<evidence type="ECO:0000313" key="3">
    <source>
        <dbReference type="Proteomes" id="UP001172102"/>
    </source>
</evidence>
<gene>
    <name evidence="2" type="ORF">B0H67DRAFT_646070</name>
</gene>
<dbReference type="InterPro" id="IPR010730">
    <property type="entry name" value="HET"/>
</dbReference>
<dbReference type="PANTHER" id="PTHR33112">
    <property type="entry name" value="DOMAIN PROTEIN, PUTATIVE-RELATED"/>
    <property type="match status" value="1"/>
</dbReference>
<name>A0AA40DSS3_9PEZI</name>
<sequence length="311" mass="34987">MSAEVCKSCNRPPLINPNLCDSCQLWNNFTHYLQCAGGDTSSEKLDNYRQFCYVCQREQTGTRIAPKHTLEDFTYHDLDTYQSRHHCMLCRVLGDLLQEYANQYQTVLNLQFGTWKPLTVRHADSTCKHDGPPDDDDGDFYSTTEICVLPGAIRMATNGTSTYKLIVVKLAFHFADHQFNLQSIQPWTPRPTLPLSKINRWLANCTANHGPQCNDYATSMTTPPGLRLIDTLTRCITMPTTPVPYVALSYCWASATTSQGQDLQLLLSNLARLSQPDALTPAVLPAVLADAIQLCRDLSQRHLWIDALCII</sequence>
<dbReference type="Proteomes" id="UP001172102">
    <property type="component" value="Unassembled WGS sequence"/>
</dbReference>
<dbReference type="PANTHER" id="PTHR33112:SF12">
    <property type="entry name" value="HETEROKARYON INCOMPATIBILITY DOMAIN-CONTAINING PROTEIN"/>
    <property type="match status" value="1"/>
</dbReference>
<dbReference type="Pfam" id="PF06985">
    <property type="entry name" value="HET"/>
    <property type="match status" value="1"/>
</dbReference>
<proteinExistence type="predicted"/>
<dbReference type="AlphaFoldDB" id="A0AA40DSS3"/>
<comment type="caution">
    <text evidence="2">The sequence shown here is derived from an EMBL/GenBank/DDBJ whole genome shotgun (WGS) entry which is preliminary data.</text>
</comment>
<keyword evidence="3" id="KW-1185">Reference proteome</keyword>
<evidence type="ECO:0000259" key="1">
    <source>
        <dbReference type="Pfam" id="PF06985"/>
    </source>
</evidence>
<feature type="domain" description="Heterokaryon incompatibility" evidence="1">
    <location>
        <begin position="245"/>
        <end position="311"/>
    </location>
</feature>
<organism evidence="2 3">
    <name type="scientific">Lasiosphaeris hirsuta</name>
    <dbReference type="NCBI Taxonomy" id="260670"/>
    <lineage>
        <taxon>Eukaryota</taxon>
        <taxon>Fungi</taxon>
        <taxon>Dikarya</taxon>
        <taxon>Ascomycota</taxon>
        <taxon>Pezizomycotina</taxon>
        <taxon>Sordariomycetes</taxon>
        <taxon>Sordariomycetidae</taxon>
        <taxon>Sordariales</taxon>
        <taxon>Lasiosphaeriaceae</taxon>
        <taxon>Lasiosphaeris</taxon>
    </lineage>
</organism>
<accession>A0AA40DSS3</accession>
<reference evidence="2" key="1">
    <citation type="submission" date="2023-06" db="EMBL/GenBank/DDBJ databases">
        <title>Genome-scale phylogeny and comparative genomics of the fungal order Sordariales.</title>
        <authorList>
            <consortium name="Lawrence Berkeley National Laboratory"/>
            <person name="Hensen N."/>
            <person name="Bonometti L."/>
            <person name="Westerberg I."/>
            <person name="Brannstrom I.O."/>
            <person name="Guillou S."/>
            <person name="Cros-Aarteil S."/>
            <person name="Calhoun S."/>
            <person name="Haridas S."/>
            <person name="Kuo A."/>
            <person name="Mondo S."/>
            <person name="Pangilinan J."/>
            <person name="Riley R."/>
            <person name="Labutti K."/>
            <person name="Andreopoulos B."/>
            <person name="Lipzen A."/>
            <person name="Chen C."/>
            <person name="Yanf M."/>
            <person name="Daum C."/>
            <person name="Ng V."/>
            <person name="Clum A."/>
            <person name="Steindorff A."/>
            <person name="Ohm R."/>
            <person name="Martin F."/>
            <person name="Silar P."/>
            <person name="Natvig D."/>
            <person name="Lalanne C."/>
            <person name="Gautier V."/>
            <person name="Ament-Velasquez S.L."/>
            <person name="Kruys A."/>
            <person name="Hutchinson M.I."/>
            <person name="Powell A.J."/>
            <person name="Barry K."/>
            <person name="Miller A.N."/>
            <person name="Grigoriev I.V."/>
            <person name="Debuchy R."/>
            <person name="Gladieux P."/>
            <person name="Thoren M.H."/>
            <person name="Johannesson H."/>
        </authorList>
    </citation>
    <scope>NUCLEOTIDE SEQUENCE</scope>
    <source>
        <strain evidence="2">SMH4607-1</strain>
    </source>
</reference>
<evidence type="ECO:0000313" key="2">
    <source>
        <dbReference type="EMBL" id="KAK0710628.1"/>
    </source>
</evidence>
<dbReference type="EMBL" id="JAUKUA010000005">
    <property type="protein sequence ID" value="KAK0710628.1"/>
    <property type="molecule type" value="Genomic_DNA"/>
</dbReference>
<protein>
    <recommendedName>
        <fullName evidence="1">Heterokaryon incompatibility domain-containing protein</fullName>
    </recommendedName>
</protein>